<accession>A0A6A5DYF6</accession>
<comment type="caution">
    <text evidence="2">The sequence shown here is derived from an EMBL/GenBank/DDBJ whole genome shotgun (WGS) entry which is preliminary data.</text>
</comment>
<dbReference type="Gene3D" id="4.10.170.10">
    <property type="entry name" value="p53-like tetramerisation domain"/>
    <property type="match status" value="1"/>
</dbReference>
<keyword evidence="1" id="KW-0597">Phosphoprotein</keyword>
<organism evidence="2 3">
    <name type="scientific">Perca fluviatilis</name>
    <name type="common">European perch</name>
    <dbReference type="NCBI Taxonomy" id="8168"/>
    <lineage>
        <taxon>Eukaryota</taxon>
        <taxon>Metazoa</taxon>
        <taxon>Chordata</taxon>
        <taxon>Craniata</taxon>
        <taxon>Vertebrata</taxon>
        <taxon>Euteleostomi</taxon>
        <taxon>Actinopterygii</taxon>
        <taxon>Neopterygii</taxon>
        <taxon>Teleostei</taxon>
        <taxon>Neoteleostei</taxon>
        <taxon>Acanthomorphata</taxon>
        <taxon>Eupercaria</taxon>
        <taxon>Perciformes</taxon>
        <taxon>Percoidei</taxon>
        <taxon>Percidae</taxon>
        <taxon>Percinae</taxon>
        <taxon>Perca</taxon>
    </lineage>
</organism>
<protein>
    <submittedName>
        <fullName evidence="2">Uncharacterized protein</fullName>
    </submittedName>
</protein>
<gene>
    <name evidence="2" type="ORF">PFLUV_G00277610</name>
</gene>
<dbReference type="AlphaFoldDB" id="A0A6A5DYF6"/>
<evidence type="ECO:0000256" key="1">
    <source>
        <dbReference type="ARBA" id="ARBA00022553"/>
    </source>
</evidence>
<evidence type="ECO:0000313" key="2">
    <source>
        <dbReference type="EMBL" id="KAF1371485.1"/>
    </source>
</evidence>
<name>A0A6A5DYF6_PERFL</name>
<dbReference type="GO" id="GO:0051262">
    <property type="term" value="P:protein tetramerization"/>
    <property type="evidence" value="ECO:0007669"/>
    <property type="project" value="InterPro"/>
</dbReference>
<dbReference type="InterPro" id="IPR036674">
    <property type="entry name" value="p53_tetramer_sf"/>
</dbReference>
<sequence length="131" mass="14578">MERTRGPSEDVFRLVVREKWIFEVLKMINDCLEAVDKDPPGSLGSSVAPDTFNWKTTGFTLKAVPEWSMRLPKLFARVTLAEEGLGIDAELGAETAPEDHITFGERHCGNGACTEERKKNTSTTAVILLPW</sequence>
<dbReference type="EMBL" id="VHII01000032">
    <property type="protein sequence ID" value="KAF1371485.1"/>
    <property type="molecule type" value="Genomic_DNA"/>
</dbReference>
<proteinExistence type="predicted"/>
<reference evidence="2 3" key="1">
    <citation type="submission" date="2019-06" db="EMBL/GenBank/DDBJ databases">
        <title>A chromosome-scale genome assembly of the European perch, Perca fluviatilis.</title>
        <authorList>
            <person name="Roques C."/>
            <person name="Zahm M."/>
            <person name="Cabau C."/>
            <person name="Klopp C."/>
            <person name="Bouchez O."/>
            <person name="Donnadieu C."/>
            <person name="Kuhl H."/>
            <person name="Gislard M."/>
            <person name="Guendouz S."/>
            <person name="Journot L."/>
            <person name="Haffray P."/>
            <person name="Bestin A."/>
            <person name="Morvezen R."/>
            <person name="Feron R."/>
            <person name="Wen M."/>
            <person name="Jouanno E."/>
            <person name="Herpin A."/>
            <person name="Schartl M."/>
            <person name="Postlethwait J."/>
            <person name="Schaerlinger B."/>
            <person name="Chardard D."/>
            <person name="Lecocq T."/>
            <person name="Poncet C."/>
            <person name="Jaffrelo L."/>
            <person name="Lampietro C."/>
            <person name="Guiguen Y."/>
        </authorList>
    </citation>
    <scope>NUCLEOTIDE SEQUENCE [LARGE SCALE GENOMIC DNA]</scope>
    <source>
        <tissue evidence="2">Blood</tissue>
    </source>
</reference>
<keyword evidence="3" id="KW-1185">Reference proteome</keyword>
<evidence type="ECO:0000313" key="3">
    <source>
        <dbReference type="Proteomes" id="UP000465112"/>
    </source>
</evidence>
<dbReference type="Proteomes" id="UP000465112">
    <property type="component" value="Unassembled WGS sequence"/>
</dbReference>